<dbReference type="RefSeq" id="WP_377715913.1">
    <property type="nucleotide sequence ID" value="NZ_JBHTJM010000009.1"/>
</dbReference>
<keyword evidence="1" id="KW-0812">Transmembrane</keyword>
<name>A0ABW3I3A9_9FLAO</name>
<evidence type="ECO:0000256" key="1">
    <source>
        <dbReference type="SAM" id="Phobius"/>
    </source>
</evidence>
<keyword evidence="3" id="KW-1185">Reference proteome</keyword>
<keyword evidence="1" id="KW-0472">Membrane</keyword>
<comment type="caution">
    <text evidence="2">The sequence shown here is derived from an EMBL/GenBank/DDBJ whole genome shotgun (WGS) entry which is preliminary data.</text>
</comment>
<proteinExistence type="predicted"/>
<protein>
    <submittedName>
        <fullName evidence="2">Uncharacterized protein</fullName>
    </submittedName>
</protein>
<dbReference type="Proteomes" id="UP001596997">
    <property type="component" value="Unassembled WGS sequence"/>
</dbReference>
<sequence length="137" mass="15817">MQKTYKATYLYVIKTSAMFAAMITAFLAFNFGMMMLNVVIPTWVFIVVNIILSLFALLFLFMQLTAKAPVFVFHDTGFKYKRKTIEFSEVANFKKASGGSEPELVFKNGKEYPLELSWFLKKDRKEIEAILEERING</sequence>
<reference evidence="3" key="1">
    <citation type="journal article" date="2019" name="Int. J. Syst. Evol. Microbiol.">
        <title>The Global Catalogue of Microorganisms (GCM) 10K type strain sequencing project: providing services to taxonomists for standard genome sequencing and annotation.</title>
        <authorList>
            <consortium name="The Broad Institute Genomics Platform"/>
            <consortium name="The Broad Institute Genome Sequencing Center for Infectious Disease"/>
            <person name="Wu L."/>
            <person name="Ma J."/>
        </authorList>
    </citation>
    <scope>NUCLEOTIDE SEQUENCE [LARGE SCALE GENOMIC DNA]</scope>
    <source>
        <strain evidence="3">CCUG 62114</strain>
    </source>
</reference>
<accession>A0ABW3I3A9</accession>
<dbReference type="EMBL" id="JBHTJM010000009">
    <property type="protein sequence ID" value="MFD0964364.1"/>
    <property type="molecule type" value="Genomic_DNA"/>
</dbReference>
<feature type="transmembrane region" description="Helical" evidence="1">
    <location>
        <begin position="12"/>
        <end position="32"/>
    </location>
</feature>
<keyword evidence="1" id="KW-1133">Transmembrane helix</keyword>
<gene>
    <name evidence="2" type="ORF">ACFQ1O_10150</name>
</gene>
<feature type="transmembrane region" description="Helical" evidence="1">
    <location>
        <begin position="38"/>
        <end position="61"/>
    </location>
</feature>
<evidence type="ECO:0000313" key="2">
    <source>
        <dbReference type="EMBL" id="MFD0964364.1"/>
    </source>
</evidence>
<evidence type="ECO:0000313" key="3">
    <source>
        <dbReference type="Proteomes" id="UP001596997"/>
    </source>
</evidence>
<organism evidence="2 3">
    <name type="scientific">Pseudofulvibacter geojedonensis</name>
    <dbReference type="NCBI Taxonomy" id="1123758"/>
    <lineage>
        <taxon>Bacteria</taxon>
        <taxon>Pseudomonadati</taxon>
        <taxon>Bacteroidota</taxon>
        <taxon>Flavobacteriia</taxon>
        <taxon>Flavobacteriales</taxon>
        <taxon>Flavobacteriaceae</taxon>
        <taxon>Pseudofulvibacter</taxon>
    </lineage>
</organism>